<accession>A0A1I0QE14</accession>
<dbReference type="InterPro" id="IPR007210">
    <property type="entry name" value="ABC_Gly_betaine_transp_sub-bd"/>
</dbReference>
<dbReference type="SUPFAM" id="SSF53850">
    <property type="entry name" value="Periplasmic binding protein-like II"/>
    <property type="match status" value="1"/>
</dbReference>
<dbReference type="PROSITE" id="PS51257">
    <property type="entry name" value="PROKAR_LIPOPROTEIN"/>
    <property type="match status" value="1"/>
</dbReference>
<dbReference type="Pfam" id="PF04069">
    <property type="entry name" value="OpuAC"/>
    <property type="match status" value="1"/>
</dbReference>
<dbReference type="OrthoDB" id="76236at2157"/>
<evidence type="ECO:0000313" key="2">
    <source>
        <dbReference type="EMBL" id="SEW25313.1"/>
    </source>
</evidence>
<dbReference type="STRING" id="355548.SAMN04487945_2522"/>
<dbReference type="GO" id="GO:0022857">
    <property type="term" value="F:transmembrane transporter activity"/>
    <property type="evidence" value="ECO:0007669"/>
    <property type="project" value="InterPro"/>
</dbReference>
<reference evidence="2 3" key="1">
    <citation type="submission" date="2016-10" db="EMBL/GenBank/DDBJ databases">
        <authorList>
            <person name="de Groot N.N."/>
        </authorList>
    </citation>
    <scope>NUCLEOTIDE SEQUENCE [LARGE SCALE GENOMIC DNA]</scope>
    <source>
        <strain evidence="2 3">CGMCC 1.5337</strain>
    </source>
</reference>
<dbReference type="Gene3D" id="3.40.190.120">
    <property type="entry name" value="Osmoprotection protein (prox), domain 2"/>
    <property type="match status" value="1"/>
</dbReference>
<keyword evidence="3" id="KW-1185">Reference proteome</keyword>
<dbReference type="PROSITE" id="PS51318">
    <property type="entry name" value="TAT"/>
    <property type="match status" value="1"/>
</dbReference>
<dbReference type="InterPro" id="IPR006311">
    <property type="entry name" value="TAT_signal"/>
</dbReference>
<dbReference type="RefSeq" id="WP_089669768.1">
    <property type="nucleotide sequence ID" value="NZ_FOJA01000001.1"/>
</dbReference>
<proteinExistence type="predicted"/>
<dbReference type="EMBL" id="FOJA01000001">
    <property type="protein sequence ID" value="SEW25313.1"/>
    <property type="molecule type" value="Genomic_DNA"/>
</dbReference>
<organism evidence="2 3">
    <name type="scientific">Halobacterium jilantaiense</name>
    <dbReference type="NCBI Taxonomy" id="355548"/>
    <lineage>
        <taxon>Archaea</taxon>
        <taxon>Methanobacteriati</taxon>
        <taxon>Methanobacteriota</taxon>
        <taxon>Stenosarchaea group</taxon>
        <taxon>Halobacteria</taxon>
        <taxon>Halobacteriales</taxon>
        <taxon>Halobacteriaceae</taxon>
        <taxon>Halobacterium</taxon>
    </lineage>
</organism>
<dbReference type="GO" id="GO:0043190">
    <property type="term" value="C:ATP-binding cassette (ABC) transporter complex"/>
    <property type="evidence" value="ECO:0007669"/>
    <property type="project" value="InterPro"/>
</dbReference>
<evidence type="ECO:0000259" key="1">
    <source>
        <dbReference type="Pfam" id="PF04069"/>
    </source>
</evidence>
<dbReference type="AlphaFoldDB" id="A0A1I0QE14"/>
<dbReference type="Gene3D" id="3.40.190.10">
    <property type="entry name" value="Periplasmic binding protein-like II"/>
    <property type="match status" value="1"/>
</dbReference>
<evidence type="ECO:0000313" key="3">
    <source>
        <dbReference type="Proteomes" id="UP000198518"/>
    </source>
</evidence>
<protein>
    <submittedName>
        <fullName evidence="2">Osmoprotectant transport system substrate-binding protein</fullName>
    </submittedName>
</protein>
<sequence length="337" mass="36448">MREQRQPPLLTNRRQLLGALTAGGTAALAGCVGGGSDTSEGGADSASGDSDGSLSVVVSSKGYTEQLNLGYVAYELLANNTNANLVDETGLGGNAAHAKAYQSGEIHAYYDYMGSLWASHPPRHDEADFETPDEQYDALKSEMESEHPIRILDRADWQNTWAVFVRERAIEGTGIETISDLAAHVNSGNYGIKPAFGDGFRVRSDGLDALFDYYGFDSQQVARWEDENEFLEAASAQAVGTAVDEEYADLGFGYSTSAWLTEVEDIVFLEDDRNFWPFFHPVGVVHEDVATDAVVSALNTMPDAIPDAATMQELNSRANEVGSQQAVADHLRADGFI</sequence>
<gene>
    <name evidence="2" type="ORF">SAMN04487945_2522</name>
</gene>
<dbReference type="Proteomes" id="UP000198518">
    <property type="component" value="Unassembled WGS sequence"/>
</dbReference>
<name>A0A1I0QE14_9EURY</name>
<feature type="domain" description="ABC-type glycine betaine transport system substrate-binding" evidence="1">
    <location>
        <begin position="55"/>
        <end position="328"/>
    </location>
</feature>